<dbReference type="AlphaFoldDB" id="A0A146KU67"/>
<protein>
    <submittedName>
        <fullName evidence="1">Uncharacterized protein</fullName>
    </submittedName>
</protein>
<evidence type="ECO:0000313" key="1">
    <source>
        <dbReference type="EMBL" id="JAP99448.1"/>
    </source>
</evidence>
<reference evidence="1" key="1">
    <citation type="journal article" date="2016" name="Gigascience">
        <title>De novo construction of an expanded transcriptome assembly for the western tarnished plant bug, Lygus hesperus.</title>
        <authorList>
            <person name="Tassone E.E."/>
            <person name="Geib S.M."/>
            <person name="Hall B."/>
            <person name="Fabrick J.A."/>
            <person name="Brent C.S."/>
            <person name="Hull J.J."/>
        </authorList>
    </citation>
    <scope>NUCLEOTIDE SEQUENCE</scope>
</reference>
<sequence>MLVQRDTVQNTADIVNRSRIGKHKLTSLLGRRWSQFLDTHMGAGGVVPVSIGDPNAAVVDAPGDGTSLEDFCGSSHGAVSDGAGAGKQSTAPPPPIIVYKHVQMYVQA</sequence>
<dbReference type="EMBL" id="GDHC01019180">
    <property type="protein sequence ID" value="JAP99448.1"/>
    <property type="molecule type" value="Transcribed_RNA"/>
</dbReference>
<proteinExistence type="predicted"/>
<organism evidence="1">
    <name type="scientific">Lygus hesperus</name>
    <name type="common">Western plant bug</name>
    <dbReference type="NCBI Taxonomy" id="30085"/>
    <lineage>
        <taxon>Eukaryota</taxon>
        <taxon>Metazoa</taxon>
        <taxon>Ecdysozoa</taxon>
        <taxon>Arthropoda</taxon>
        <taxon>Hexapoda</taxon>
        <taxon>Insecta</taxon>
        <taxon>Pterygota</taxon>
        <taxon>Neoptera</taxon>
        <taxon>Paraneoptera</taxon>
        <taxon>Hemiptera</taxon>
        <taxon>Heteroptera</taxon>
        <taxon>Panheteroptera</taxon>
        <taxon>Cimicomorpha</taxon>
        <taxon>Miridae</taxon>
        <taxon>Mirini</taxon>
        <taxon>Lygus</taxon>
    </lineage>
</organism>
<name>A0A146KU67_LYGHE</name>
<gene>
    <name evidence="1" type="ORF">g.32658</name>
</gene>
<accession>A0A146KU67</accession>